<evidence type="ECO:0000256" key="5">
    <source>
        <dbReference type="SAM" id="Coils"/>
    </source>
</evidence>
<feature type="compositionally biased region" description="Gly residues" evidence="6">
    <location>
        <begin position="597"/>
        <end position="615"/>
    </location>
</feature>
<dbReference type="InterPro" id="IPR036322">
    <property type="entry name" value="WD40_repeat_dom_sf"/>
</dbReference>
<keyword evidence="1 4" id="KW-0853">WD repeat</keyword>
<evidence type="ECO:0000313" key="8">
    <source>
        <dbReference type="EMBL" id="KAL2731641.1"/>
    </source>
</evidence>
<feature type="compositionally biased region" description="Low complexity" evidence="6">
    <location>
        <begin position="316"/>
        <end position="332"/>
    </location>
</feature>
<feature type="repeat" description="WD" evidence="4">
    <location>
        <begin position="701"/>
        <end position="732"/>
    </location>
</feature>
<name>A0ABD2BFV5_VESMC</name>
<dbReference type="SMART" id="SM00320">
    <property type="entry name" value="WD40"/>
    <property type="match status" value="7"/>
</dbReference>
<dbReference type="Pfam" id="PF18293">
    <property type="entry name" value="Caprin-1_dimer"/>
    <property type="match status" value="1"/>
</dbReference>
<evidence type="ECO:0000256" key="4">
    <source>
        <dbReference type="PROSITE-ProRule" id="PRU00221"/>
    </source>
</evidence>
<keyword evidence="2" id="KW-0677">Repeat</keyword>
<keyword evidence="5" id="KW-0175">Coiled coil</keyword>
<dbReference type="Gene3D" id="2.130.10.10">
    <property type="entry name" value="YVTN repeat-like/Quinoprotein amine dehydrogenase"/>
    <property type="match status" value="3"/>
</dbReference>
<feature type="repeat" description="WD" evidence="4">
    <location>
        <begin position="743"/>
        <end position="774"/>
    </location>
</feature>
<feature type="compositionally biased region" description="Gly residues" evidence="6">
    <location>
        <begin position="560"/>
        <end position="575"/>
    </location>
</feature>
<feature type="compositionally biased region" description="Polar residues" evidence="6">
    <location>
        <begin position="428"/>
        <end position="467"/>
    </location>
</feature>
<dbReference type="InterPro" id="IPR020472">
    <property type="entry name" value="WD40_PAC1"/>
</dbReference>
<dbReference type="PRINTS" id="PR00320">
    <property type="entry name" value="GPROTEINBRPT"/>
</dbReference>
<dbReference type="PROSITE" id="PS50294">
    <property type="entry name" value="WD_REPEATS_REGION"/>
    <property type="match status" value="5"/>
</dbReference>
<feature type="repeat" description="WD" evidence="4">
    <location>
        <begin position="869"/>
        <end position="910"/>
    </location>
</feature>
<evidence type="ECO:0000256" key="1">
    <source>
        <dbReference type="ARBA" id="ARBA00022574"/>
    </source>
</evidence>
<accession>A0ABD2BFV5</accession>
<evidence type="ECO:0000256" key="3">
    <source>
        <dbReference type="ARBA" id="ARBA00037984"/>
    </source>
</evidence>
<dbReference type="PANTHER" id="PTHR44019">
    <property type="entry name" value="WD REPEAT-CONTAINING PROTEIN 55"/>
    <property type="match status" value="1"/>
</dbReference>
<comment type="caution">
    <text evidence="8">The sequence shown here is derived from an EMBL/GenBank/DDBJ whole genome shotgun (WGS) entry which is preliminary data.</text>
</comment>
<feature type="compositionally biased region" description="Pro residues" evidence="6">
    <location>
        <begin position="417"/>
        <end position="427"/>
    </location>
</feature>
<dbReference type="InterPro" id="IPR041637">
    <property type="entry name" value="Caprin-1_dimer"/>
</dbReference>
<evidence type="ECO:0000256" key="6">
    <source>
        <dbReference type="SAM" id="MobiDB-lite"/>
    </source>
</evidence>
<dbReference type="InterPro" id="IPR001680">
    <property type="entry name" value="WD40_rpt"/>
</dbReference>
<feature type="coiled-coil region" evidence="5">
    <location>
        <begin position="982"/>
        <end position="1087"/>
    </location>
</feature>
<feature type="compositionally biased region" description="Low complexity" evidence="6">
    <location>
        <begin position="522"/>
        <end position="544"/>
    </location>
</feature>
<dbReference type="InterPro" id="IPR050505">
    <property type="entry name" value="WDR55/POC1"/>
</dbReference>
<proteinExistence type="inferred from homology"/>
<feature type="compositionally biased region" description="Gly residues" evidence="6">
    <location>
        <begin position="627"/>
        <end position="639"/>
    </location>
</feature>
<dbReference type="PANTHER" id="PTHR44019:SF8">
    <property type="entry name" value="POC1 CENTRIOLAR PROTEIN HOMOLOG"/>
    <property type="match status" value="1"/>
</dbReference>
<feature type="repeat" description="WD" evidence="4">
    <location>
        <begin position="785"/>
        <end position="826"/>
    </location>
</feature>
<feature type="compositionally biased region" description="Polar residues" evidence="6">
    <location>
        <begin position="581"/>
        <end position="594"/>
    </location>
</feature>
<gene>
    <name evidence="8" type="ORF">V1477_015464</name>
</gene>
<keyword evidence="9" id="KW-1185">Reference proteome</keyword>
<feature type="compositionally biased region" description="Polar residues" evidence="6">
    <location>
        <begin position="509"/>
        <end position="521"/>
    </location>
</feature>
<evidence type="ECO:0000259" key="7">
    <source>
        <dbReference type="Pfam" id="PF18293"/>
    </source>
</evidence>
<dbReference type="PROSITE" id="PS50082">
    <property type="entry name" value="WD_REPEATS_2"/>
    <property type="match status" value="6"/>
</dbReference>
<feature type="region of interest" description="Disordered" evidence="6">
    <location>
        <begin position="509"/>
        <end position="642"/>
    </location>
</feature>
<protein>
    <submittedName>
        <fullName evidence="8">POC1 centriolar protein A-like</fullName>
    </submittedName>
</protein>
<evidence type="ECO:0000256" key="2">
    <source>
        <dbReference type="ARBA" id="ARBA00022737"/>
    </source>
</evidence>
<feature type="region of interest" description="Disordered" evidence="6">
    <location>
        <begin position="297"/>
        <end position="341"/>
    </location>
</feature>
<dbReference type="CDD" id="cd00200">
    <property type="entry name" value="WD40"/>
    <property type="match status" value="1"/>
</dbReference>
<feature type="compositionally biased region" description="Basic and acidic residues" evidence="6">
    <location>
        <begin position="616"/>
        <end position="626"/>
    </location>
</feature>
<reference evidence="8 9" key="1">
    <citation type="journal article" date="2024" name="Ann. Entomol. Soc. Am.">
        <title>Genomic analyses of the southern and eastern yellowjacket wasps (Hymenoptera: Vespidae) reveal evolutionary signatures of social life.</title>
        <authorList>
            <person name="Catto M.A."/>
            <person name="Caine P.B."/>
            <person name="Orr S.E."/>
            <person name="Hunt B.G."/>
            <person name="Goodisman M.A.D."/>
        </authorList>
    </citation>
    <scope>NUCLEOTIDE SEQUENCE [LARGE SCALE GENOMIC DNA]</scope>
    <source>
        <strain evidence="8">232</strain>
        <tissue evidence="8">Head and thorax</tissue>
    </source>
</reference>
<dbReference type="AlphaFoldDB" id="A0ABD2BFV5"/>
<sequence length="1091" mass="122136">MPSANPKLEKQASTETVEPIRQAIIVIEHKIRNLEKRKGKLESYRDLQKNGRELNADQTKAVAKYDGVLQTLDITRELYKQIVGIANDAVKQQKKLARKEAVERTQQDIAKVREVLLIQDILTSMSTSTVREDFLAGTNGAVKMSEDELKYIDDLYNEVIMKHQHEEGEPTVLQQVQKVAEHYVAIVDGKQREVVGTTYNKLKEIIHSIHQSGYFDQSHTVESAVEETTETTAETQITDTSVPEQVNEEFSNSERHIPPESIIPIPSFPVQVAPLPVVSGTAPVSGPIPVVPQPIPPHPTASVEPSYYTNATGFVPQPQQQQQQAQQSQQQPPQAPRINDVIGTPNFFFLQESELDSPDVTSQTPIVSHIPPAVNAPIPSQTFTNQNFTNATVVPQQVIYQHQPPQDMSHIPGFANPNPPPPIPMPPSHQQTNIQYSPQHPAGFQQQAASQPIPTQGQNFEQTSQQDGQEKHIEEKTEENQEESAPAETETDQPSESVDWAQLTEPTDWNQSETAQQPVSDTQQQQQQQQQQTTQQAWSDQQRGGYRGRGGRRGNSNGYNGRGRGYQQNGRGGQGTYYRNDSNYQNGYQQRSWSNEGNGGYNGGFKRGGGSTRGGPRGERGMDRGGRGQYRGQRGGNRGGYAPRVMVETACDPTIERHLKGHKDAITGLHFHPTNNQLVSSSMDKTLMLWNFTDSIRGYKLKAHKDSVLDVSYAPSGEIIASASRDRSIRIWIPRITGQSVDFKAHSGAVSSLHFCPNGERLLSTSHDKICKLWMLCKRKFLLSFNGHTNWVRCAKFSPDGRLIISCSDDKTIKLWDVSTGRCIKTINEVKAPAVYVEFHPSGGVIGSANIGGYVKLYDLRTGSLYQHYAVHKGPVHVAKFHPKGNFMLTASEDTTMKVLDLLEGRPIYTLKGHNSAVTSIAFSLNGDYFASGGADFQLLTWKTNFDKDDKNRKVPRMLVPPMQDIKYKDRLLSETDIHEEMEEYEEQQELLLSSLDSVKSKSDTKICKGFIPKLPNEDVQVEVINLKKQKELKKDREQDSLCIADKVPDSRSSQSINIIEMLNEQVESLRNTIHILEQRLSAVEKELKYK</sequence>
<feature type="domain" description="Caprin-1 dimerization" evidence="7">
    <location>
        <begin position="98"/>
        <end position="216"/>
    </location>
</feature>
<dbReference type="InterPro" id="IPR015943">
    <property type="entry name" value="WD40/YVTN_repeat-like_dom_sf"/>
</dbReference>
<comment type="similarity">
    <text evidence="3">Belongs to the WD repeat POC1 family.</text>
</comment>
<dbReference type="Proteomes" id="UP001607303">
    <property type="component" value="Unassembled WGS sequence"/>
</dbReference>
<dbReference type="EMBL" id="JAYRBN010000076">
    <property type="protein sequence ID" value="KAL2731641.1"/>
    <property type="molecule type" value="Genomic_DNA"/>
</dbReference>
<dbReference type="PROSITE" id="PS00678">
    <property type="entry name" value="WD_REPEATS_1"/>
    <property type="match status" value="1"/>
</dbReference>
<dbReference type="InterPro" id="IPR019775">
    <property type="entry name" value="WD40_repeat_CS"/>
</dbReference>
<dbReference type="Pfam" id="PF00400">
    <property type="entry name" value="WD40"/>
    <property type="match status" value="6"/>
</dbReference>
<feature type="compositionally biased region" description="Basic and acidic residues" evidence="6">
    <location>
        <begin position="468"/>
        <end position="479"/>
    </location>
</feature>
<feature type="repeat" description="WD" evidence="4">
    <location>
        <begin position="911"/>
        <end position="943"/>
    </location>
</feature>
<feature type="repeat" description="WD" evidence="4">
    <location>
        <begin position="659"/>
        <end position="691"/>
    </location>
</feature>
<organism evidence="8 9">
    <name type="scientific">Vespula maculifrons</name>
    <name type="common">Eastern yellow jacket</name>
    <name type="synonym">Wasp</name>
    <dbReference type="NCBI Taxonomy" id="7453"/>
    <lineage>
        <taxon>Eukaryota</taxon>
        <taxon>Metazoa</taxon>
        <taxon>Ecdysozoa</taxon>
        <taxon>Arthropoda</taxon>
        <taxon>Hexapoda</taxon>
        <taxon>Insecta</taxon>
        <taxon>Pterygota</taxon>
        <taxon>Neoptera</taxon>
        <taxon>Endopterygota</taxon>
        <taxon>Hymenoptera</taxon>
        <taxon>Apocrita</taxon>
        <taxon>Aculeata</taxon>
        <taxon>Vespoidea</taxon>
        <taxon>Vespidae</taxon>
        <taxon>Vespinae</taxon>
        <taxon>Vespula</taxon>
    </lineage>
</organism>
<evidence type="ECO:0000313" key="9">
    <source>
        <dbReference type="Proteomes" id="UP001607303"/>
    </source>
</evidence>
<feature type="region of interest" description="Disordered" evidence="6">
    <location>
        <begin position="404"/>
        <end position="497"/>
    </location>
</feature>
<dbReference type="SUPFAM" id="SSF50978">
    <property type="entry name" value="WD40 repeat-like"/>
    <property type="match status" value="1"/>
</dbReference>